<reference evidence="4" key="1">
    <citation type="journal article" date="2019" name="Int. J. Syst. Evol. Microbiol.">
        <title>The Global Catalogue of Microorganisms (GCM) 10K type strain sequencing project: providing services to taxonomists for standard genome sequencing and annotation.</title>
        <authorList>
            <consortium name="The Broad Institute Genomics Platform"/>
            <consortium name="The Broad Institute Genome Sequencing Center for Infectious Disease"/>
            <person name="Wu L."/>
            <person name="Ma J."/>
        </authorList>
    </citation>
    <scope>NUCLEOTIDE SEQUENCE [LARGE SCALE GENOMIC DNA]</scope>
    <source>
        <strain evidence="4">JCM 13004</strain>
    </source>
</reference>
<dbReference type="Pfam" id="PF19054">
    <property type="entry name" value="DUF5753"/>
    <property type="match status" value="1"/>
</dbReference>
<dbReference type="EMBL" id="BAAALF010000032">
    <property type="protein sequence ID" value="GAA1233095.1"/>
    <property type="molecule type" value="Genomic_DNA"/>
</dbReference>
<evidence type="ECO:0000313" key="4">
    <source>
        <dbReference type="Proteomes" id="UP001500037"/>
    </source>
</evidence>
<dbReference type="Gene3D" id="1.10.260.40">
    <property type="entry name" value="lambda repressor-like DNA-binding domains"/>
    <property type="match status" value="1"/>
</dbReference>
<protein>
    <submittedName>
        <fullName evidence="3">Helix-turn-helix transcriptional regulator</fullName>
    </submittedName>
</protein>
<feature type="compositionally biased region" description="Basic and acidic residues" evidence="1">
    <location>
        <begin position="1"/>
        <end position="20"/>
    </location>
</feature>
<proteinExistence type="predicted"/>
<feature type="domain" description="HTH cro/C1-type" evidence="2">
    <location>
        <begin position="37"/>
        <end position="91"/>
    </location>
</feature>
<gene>
    <name evidence="3" type="ORF">GCM10009665_24240</name>
</gene>
<evidence type="ECO:0000256" key="1">
    <source>
        <dbReference type="SAM" id="MobiDB-lite"/>
    </source>
</evidence>
<dbReference type="InterPro" id="IPR001387">
    <property type="entry name" value="Cro/C1-type_HTH"/>
</dbReference>
<dbReference type="SUPFAM" id="SSF47413">
    <property type="entry name" value="lambda repressor-like DNA-binding domains"/>
    <property type="match status" value="1"/>
</dbReference>
<evidence type="ECO:0000259" key="2">
    <source>
        <dbReference type="PROSITE" id="PS50943"/>
    </source>
</evidence>
<dbReference type="SMART" id="SM00530">
    <property type="entry name" value="HTH_XRE"/>
    <property type="match status" value="1"/>
</dbReference>
<dbReference type="Pfam" id="PF13560">
    <property type="entry name" value="HTH_31"/>
    <property type="match status" value="1"/>
</dbReference>
<organism evidence="3 4">
    <name type="scientific">Kitasatospora nipponensis</name>
    <dbReference type="NCBI Taxonomy" id="258049"/>
    <lineage>
        <taxon>Bacteria</taxon>
        <taxon>Bacillati</taxon>
        <taxon>Actinomycetota</taxon>
        <taxon>Actinomycetes</taxon>
        <taxon>Kitasatosporales</taxon>
        <taxon>Streptomycetaceae</taxon>
        <taxon>Kitasatospora</taxon>
    </lineage>
</organism>
<comment type="caution">
    <text evidence="3">The sequence shown here is derived from an EMBL/GenBank/DDBJ whole genome shotgun (WGS) entry which is preliminary data.</text>
</comment>
<dbReference type="CDD" id="cd00093">
    <property type="entry name" value="HTH_XRE"/>
    <property type="match status" value="1"/>
</dbReference>
<dbReference type="Proteomes" id="UP001500037">
    <property type="component" value="Unassembled WGS sequence"/>
</dbReference>
<evidence type="ECO:0000313" key="3">
    <source>
        <dbReference type="EMBL" id="GAA1233095.1"/>
    </source>
</evidence>
<dbReference type="InterPro" id="IPR043917">
    <property type="entry name" value="DUF5753"/>
</dbReference>
<dbReference type="PROSITE" id="PS50943">
    <property type="entry name" value="HTH_CROC1"/>
    <property type="match status" value="1"/>
</dbReference>
<keyword evidence="4" id="KW-1185">Reference proteome</keyword>
<sequence length="302" mass="33873">MDRRSWREADWSACTEREQMPPRSNPTARQQRLGAELRKLREASGLSTEQAAAVLATNRTVITSTEAGRHGISPERVRRLACNYDCADSALVESLARMAAERTKGWWEEYRGILPPTFLDIAELEWFAGGLRMSTMTHVPGPFQTEAYARALFAAAIPALPADEFDARVMHRLQRRRVLDRPDAPGYVAIVHEAALRIEVGGRTALREQLQHVLEMADRENVTVQAVPFSAGAFPGSGQSILYAEGEVPSLDVVQLDRTTSAEFLHQEAQLRKFALQLDQMQRVALSPERTRDLIRSITRQL</sequence>
<feature type="region of interest" description="Disordered" evidence="1">
    <location>
        <begin position="1"/>
        <end position="32"/>
    </location>
</feature>
<name>A0ABP4GRF2_9ACTN</name>
<dbReference type="InterPro" id="IPR010982">
    <property type="entry name" value="Lambda_DNA-bd_dom_sf"/>
</dbReference>
<accession>A0ABP4GRF2</accession>